<organism evidence="2 3">
    <name type="scientific">Roseibium alexandrii</name>
    <dbReference type="NCBI Taxonomy" id="388408"/>
    <lineage>
        <taxon>Bacteria</taxon>
        <taxon>Pseudomonadati</taxon>
        <taxon>Pseudomonadota</taxon>
        <taxon>Alphaproteobacteria</taxon>
        <taxon>Hyphomicrobiales</taxon>
        <taxon>Stappiaceae</taxon>
        <taxon>Roseibium</taxon>
    </lineage>
</organism>
<feature type="signal peptide" evidence="1">
    <location>
        <begin position="1"/>
        <end position="31"/>
    </location>
</feature>
<gene>
    <name evidence="2" type="ORF">LAX5112_04087</name>
</gene>
<dbReference type="STRING" id="388408.LAX5112_04087"/>
<dbReference type="Proteomes" id="UP000053235">
    <property type="component" value="Unassembled WGS sequence"/>
</dbReference>
<accession>A0A0M7AKT3</accession>
<feature type="chain" id="PRO_5005809565" evidence="1">
    <location>
        <begin position="32"/>
        <end position="411"/>
    </location>
</feature>
<dbReference type="AlphaFoldDB" id="A0A0M7AKT3"/>
<evidence type="ECO:0000256" key="1">
    <source>
        <dbReference type="SAM" id="SignalP"/>
    </source>
</evidence>
<name>A0A0M7AKT3_9HYPH</name>
<sequence>MNGCIWPRQVRRLTRIASAAAAILGAVVVFADQAMANQATKEPFEMVRALQSAQEQVASGNDSAAAMQRALLAKMDEIFLQLPPDAWQDPRNARASVIHLLSGGNPEVVRHLLTLTPAPVIDLNLMEASLAYVEGREEDMLTRLADVDPLTLPPSLGGHIALVKAVPYIQTDPVRAMELLQIASLLMPGTLVEEAALRREVLVAGLVGDIERFRTLSIRYLRRYRASVYSGDFRRRFAIALDTLGFVEDQDKFDLLYGVLEEFEDDSRRGLYMRLARSALLGGNLQIASKATDQAQMLAVAGTAEYELLKIYQVATRLNREAVKPNRDLLWSVNKAALTPEDLDFLYAVNTVLNSIRHFPDPPDNFIGAFNSGGTLETPAEREWLTADMELAELLLRRTETMLAHAGDVKK</sequence>
<evidence type="ECO:0000313" key="2">
    <source>
        <dbReference type="EMBL" id="CTQ75016.1"/>
    </source>
</evidence>
<keyword evidence="1" id="KW-0732">Signal</keyword>
<protein>
    <submittedName>
        <fullName evidence="2">Chemotaxis protein</fullName>
    </submittedName>
</protein>
<evidence type="ECO:0000313" key="3">
    <source>
        <dbReference type="Proteomes" id="UP000053235"/>
    </source>
</evidence>
<keyword evidence="3" id="KW-1185">Reference proteome</keyword>
<dbReference type="EMBL" id="CXWD01000019">
    <property type="protein sequence ID" value="CTQ75016.1"/>
    <property type="molecule type" value="Genomic_DNA"/>
</dbReference>
<reference evidence="3" key="1">
    <citation type="submission" date="2015-07" db="EMBL/GenBank/DDBJ databases">
        <authorList>
            <person name="Rodrigo-Torres Lidia"/>
            <person name="Arahal R.David."/>
        </authorList>
    </citation>
    <scope>NUCLEOTIDE SEQUENCE [LARGE SCALE GENOMIC DNA]</scope>
    <source>
        <strain evidence="3">CECT 5112</strain>
    </source>
</reference>
<proteinExistence type="predicted"/>